<dbReference type="PANTHER" id="PTHR23244:SF456">
    <property type="entry name" value="MULTIPLE EPIDERMAL GROWTH FACTOR-LIKE DOMAINS PROTEIN 8"/>
    <property type="match status" value="1"/>
</dbReference>
<evidence type="ECO:0000313" key="3">
    <source>
        <dbReference type="EMBL" id="QLG73023.1"/>
    </source>
</evidence>
<evidence type="ECO:0000313" key="4">
    <source>
        <dbReference type="Proteomes" id="UP000509704"/>
    </source>
</evidence>
<dbReference type="KEGG" id="zmk:HG535_0E01070"/>
<feature type="coiled-coil region" evidence="1">
    <location>
        <begin position="871"/>
        <end position="965"/>
    </location>
</feature>
<dbReference type="PANTHER" id="PTHR23244">
    <property type="entry name" value="KELCH REPEAT DOMAIN"/>
    <property type="match status" value="1"/>
</dbReference>
<feature type="compositionally biased region" description="Low complexity" evidence="2">
    <location>
        <begin position="79"/>
        <end position="91"/>
    </location>
</feature>
<keyword evidence="4" id="KW-1185">Reference proteome</keyword>
<keyword evidence="1" id="KW-0175">Coiled coil</keyword>
<dbReference type="GO" id="GO:0061245">
    <property type="term" value="P:establishment or maintenance of bipolar cell polarity"/>
    <property type="evidence" value="ECO:0007669"/>
    <property type="project" value="TreeGrafter"/>
</dbReference>
<protein>
    <recommendedName>
        <fullName evidence="5">Kel1p</fullName>
    </recommendedName>
</protein>
<feature type="compositionally biased region" description="Polar residues" evidence="2">
    <location>
        <begin position="587"/>
        <end position="597"/>
    </location>
</feature>
<feature type="region of interest" description="Disordered" evidence="2">
    <location>
        <begin position="1"/>
        <end position="111"/>
    </location>
</feature>
<dbReference type="Gene3D" id="1.10.287.1490">
    <property type="match status" value="1"/>
</dbReference>
<proteinExistence type="predicted"/>
<dbReference type="RefSeq" id="XP_037144750.1">
    <property type="nucleotide sequence ID" value="XM_037288855.1"/>
</dbReference>
<evidence type="ECO:0000256" key="2">
    <source>
        <dbReference type="SAM" id="MobiDB-lite"/>
    </source>
</evidence>
<dbReference type="Gene3D" id="2.120.10.80">
    <property type="entry name" value="Kelch-type beta propeller"/>
    <property type="match status" value="2"/>
</dbReference>
<feature type="compositionally biased region" description="Basic and acidic residues" evidence="2">
    <location>
        <begin position="67"/>
        <end position="78"/>
    </location>
</feature>
<feature type="compositionally biased region" description="Basic residues" evidence="2">
    <location>
        <begin position="1"/>
        <end position="10"/>
    </location>
</feature>
<feature type="coiled-coil region" evidence="1">
    <location>
        <begin position="761"/>
        <end position="815"/>
    </location>
</feature>
<dbReference type="Proteomes" id="UP000509704">
    <property type="component" value="Chromosome 5"/>
</dbReference>
<dbReference type="SUPFAM" id="SSF117281">
    <property type="entry name" value="Kelch motif"/>
    <property type="match status" value="1"/>
</dbReference>
<feature type="coiled-coil region" evidence="1">
    <location>
        <begin position="1007"/>
        <end position="1034"/>
    </location>
</feature>
<dbReference type="AlphaFoldDB" id="A0A7H9B3F5"/>
<feature type="compositionally biased region" description="Low complexity" evidence="2">
    <location>
        <begin position="18"/>
        <end position="29"/>
    </location>
</feature>
<reference evidence="3 4" key="1">
    <citation type="submission" date="2020-07" db="EMBL/GenBank/DDBJ databases">
        <title>The yeast mating-type switching endonuclease HO is a domesticated member of an unorthodox homing genetic element family.</title>
        <authorList>
            <person name="Coughlan A.Y."/>
            <person name="Lombardi L."/>
            <person name="Braun-Galleani S."/>
            <person name="Martos A.R."/>
            <person name="Galeote V."/>
            <person name="Bigey F."/>
            <person name="Dequin S."/>
            <person name="Byrne K.P."/>
            <person name="Wolfe K.H."/>
        </authorList>
    </citation>
    <scope>NUCLEOTIDE SEQUENCE [LARGE SCALE GENOMIC DNA]</scope>
    <source>
        <strain evidence="3 4">NRRL Y-6702</strain>
    </source>
</reference>
<gene>
    <name evidence="3" type="ORF">HG535_0E01070</name>
</gene>
<feature type="region of interest" description="Disordered" evidence="2">
    <location>
        <begin position="476"/>
        <end position="495"/>
    </location>
</feature>
<feature type="compositionally biased region" description="Polar residues" evidence="2">
    <location>
        <begin position="30"/>
        <end position="46"/>
    </location>
</feature>
<dbReference type="Pfam" id="PF24681">
    <property type="entry name" value="Kelch_KLHDC2_KLHL20_DRC7"/>
    <property type="match status" value="1"/>
</dbReference>
<dbReference type="EMBL" id="CP058608">
    <property type="protein sequence ID" value="QLG73023.1"/>
    <property type="molecule type" value="Genomic_DNA"/>
</dbReference>
<feature type="region of interest" description="Disordered" evidence="2">
    <location>
        <begin position="586"/>
        <end position="623"/>
    </location>
</feature>
<sequence>MAPFNFKKKLGSKEKKSPSSSSTSPSLTSNAPKDTNGSPFQTYLEKQQQQQQQPHKHLNQMAVPRQPEPEIERRERIQHQQYQHQQQNQYPSTRVYPTPPPAQQRNVSGASTNLAQNRREYTPWNRIKLQNSPFPRYRHVASSYISDDNRVYVMGGLHDESVYGDTWIITANENGTAFTTKTVDISDSTPPPRVGHAATLCGNAFVLFGGDTHKVNSEGLMDDDIYLFNINSYKWTIPNPIGPRPLGRYGHKISIIATNQMKTKLYLFGGQFDDAYFNDLAVYDLSSFRRPDSHWDFLKPRTFVPPPLTNHTMVSYENKLWVFGGDTLQGLIDQVFMYDTATNDWSLVETTGTKPPPLQEHAALIYKDLMCVVGGKDDQDVYMNHVFFLNLKSLKWFKFPTFKAGIPQGRSGHSVSLLRNDQLLIMGGDKFDYAREAEYDLSTSDTDLGKGTILYTLDLSRLEDVCPKIFETTEPVTSFNPTTPPTNNSGAQMSNVKQPEPILTPYSNEALRTPIISKDVATNIETPQNHSTESSKTIEEIRRPSDIQRADSVVTPKAENVKKPVSPVPALVMEKIESVLETPRVVSLSSENNHSGLENTNTEEEEEEEVGSATVARSPVKGDVKYDSPNLHTTQNFLHDSEELVRIVKPSHSDTTFFDASQTEKTNDSKDTVNADIVKQLRSELENLKLETEKTAAEAGQYIRTLEEKVERLTSGLPSDPHDADVLKLQTRIHDMTSEYTKLTGRIFELESLVNAKFLDADALNQIIKDQSSKLEELEGDISLRDEFEELKGKNEAASKENEILKARLEEMKAGFKSDVSNCSKQLDVLISRWKIDSARNMDHHDEETNTHEKGSTILPFGNDFTHQKALKSVQETLDKTLEDFKELRESNLKLGSKHENLKKSYDVLAKEYQEKKEELENNYNETVNSSTNSTKALEMSQMELEKYQKENKKLREELEELRYTQDLSNGDVSISSANGNMSNSSTNLTGGQPDLNLKFNRFNMKINDLKAELYIMRQERDNLKKEVLDLKKKQFLHEE</sequence>
<evidence type="ECO:0008006" key="5">
    <source>
        <dbReference type="Google" id="ProtNLM"/>
    </source>
</evidence>
<name>A0A7H9B3F5_ZYGMR</name>
<accession>A0A7H9B3F5</accession>
<evidence type="ECO:0000256" key="1">
    <source>
        <dbReference type="SAM" id="Coils"/>
    </source>
</evidence>
<feature type="compositionally biased region" description="Acidic residues" evidence="2">
    <location>
        <begin position="601"/>
        <end position="610"/>
    </location>
</feature>
<dbReference type="InterPro" id="IPR015915">
    <property type="entry name" value="Kelch-typ_b-propeller"/>
</dbReference>
<dbReference type="GO" id="GO:0051285">
    <property type="term" value="C:cell cortex of cell tip"/>
    <property type="evidence" value="ECO:0007669"/>
    <property type="project" value="TreeGrafter"/>
</dbReference>
<dbReference type="GeneID" id="59236765"/>
<dbReference type="OrthoDB" id="45365at2759"/>
<organism evidence="3 4">
    <name type="scientific">Zygotorulaspora mrakii</name>
    <name type="common">Zygosaccharomyces mrakii</name>
    <dbReference type="NCBI Taxonomy" id="42260"/>
    <lineage>
        <taxon>Eukaryota</taxon>
        <taxon>Fungi</taxon>
        <taxon>Dikarya</taxon>
        <taxon>Ascomycota</taxon>
        <taxon>Saccharomycotina</taxon>
        <taxon>Saccharomycetes</taxon>
        <taxon>Saccharomycetales</taxon>
        <taxon>Saccharomycetaceae</taxon>
        <taxon>Zygotorulaspora</taxon>
    </lineage>
</organism>